<evidence type="ECO:0000259" key="2">
    <source>
        <dbReference type="SMART" id="SM00507"/>
    </source>
</evidence>
<feature type="domain" description="HNH nuclease" evidence="2">
    <location>
        <begin position="418"/>
        <end position="470"/>
    </location>
</feature>
<protein>
    <recommendedName>
        <fullName evidence="2">HNH nuclease domain-containing protein</fullName>
    </recommendedName>
</protein>
<feature type="region of interest" description="Disordered" evidence="1">
    <location>
        <begin position="492"/>
        <end position="568"/>
    </location>
</feature>
<gene>
    <name evidence="3" type="ORF">SAMN05660991_03859</name>
</gene>
<name>A0A1H8VX55_9ACTN</name>
<dbReference type="InterPro" id="IPR003615">
    <property type="entry name" value="HNH_nuc"/>
</dbReference>
<dbReference type="Pfam" id="PF02720">
    <property type="entry name" value="DUF222"/>
    <property type="match status" value="1"/>
</dbReference>
<evidence type="ECO:0000256" key="1">
    <source>
        <dbReference type="SAM" id="MobiDB-lite"/>
    </source>
</evidence>
<feature type="region of interest" description="Disordered" evidence="1">
    <location>
        <begin position="355"/>
        <end position="395"/>
    </location>
</feature>
<feature type="compositionally biased region" description="Gly residues" evidence="1">
    <location>
        <begin position="366"/>
        <end position="395"/>
    </location>
</feature>
<reference evidence="4" key="1">
    <citation type="submission" date="2016-10" db="EMBL/GenBank/DDBJ databases">
        <authorList>
            <person name="Varghese N."/>
            <person name="Submissions S."/>
        </authorList>
    </citation>
    <scope>NUCLEOTIDE SEQUENCE [LARGE SCALE GENOMIC DNA]</scope>
    <source>
        <strain evidence="4">DSM 45413</strain>
    </source>
</reference>
<proteinExistence type="predicted"/>
<dbReference type="AlphaFoldDB" id="A0A1H8VX55"/>
<feature type="compositionally biased region" description="Basic and acidic residues" evidence="1">
    <location>
        <begin position="545"/>
        <end position="556"/>
    </location>
</feature>
<dbReference type="EMBL" id="FOEE01000014">
    <property type="protein sequence ID" value="SEP19925.1"/>
    <property type="molecule type" value="Genomic_DNA"/>
</dbReference>
<accession>A0A1H8VX55</accession>
<feature type="compositionally biased region" description="Pro residues" evidence="1">
    <location>
        <begin position="557"/>
        <end position="568"/>
    </location>
</feature>
<evidence type="ECO:0000313" key="3">
    <source>
        <dbReference type="EMBL" id="SEP19925.1"/>
    </source>
</evidence>
<keyword evidence="4" id="KW-1185">Reference proteome</keyword>
<dbReference type="InterPro" id="IPR003870">
    <property type="entry name" value="DUF222"/>
</dbReference>
<sequence>MSRIAGSVSLAEGVLVDWAVGEPAFLPRLPVELLSREQLAVELGRVVAQEAQLAAYKAELVLGLADLSPEADDPPPGVRGGRGSWGAAARPEGVSEFLPAELSMVLNCGRGAAARLIGRAFTYRTRLPGTWGALAVGVLDEPRAKVLAEVCEQASPEVARAVEAELLQEATELSLRRLREKAAAALARLDADGMDARREQAQKAADVRVYSSPREGMATVAVELPADEAAAVHAMVDELARMLKADGDDRPIGQLRTRVLADLVLRPWDTSRPAVTAQLHVWAALSALAGTSTQAGEVNGSAITAGHVRDLLRRLDALGVRPPEGGSVTVGVTDEEGALLATATLEELRRLARRGCPQHPDRPDAGGTGGPGGSGGSGGSGDSSGSTGTGTGGGEPGGCGCPVLARPAAVDRYSPSAAQDRFVRTRDRTCRFPNCGQRVGWADLDHVVPHACDGPTDCTNLCCLCRSHHRLKTFARGWHFQMSPDGVLTVTTPTGITRTTRPPAMRPLPEPPAADPETEHGEQGQSAGDGSRPPGRARPLSTGELIKRWKKPEPRGPDTPPDADPAPF</sequence>
<dbReference type="OrthoDB" id="5244772at2"/>
<feature type="compositionally biased region" description="Low complexity" evidence="1">
    <location>
        <begin position="492"/>
        <end position="503"/>
    </location>
</feature>
<dbReference type="CDD" id="cd00085">
    <property type="entry name" value="HNHc"/>
    <property type="match status" value="1"/>
</dbReference>
<dbReference type="STRING" id="673521.SAMN05660991_03859"/>
<dbReference type="SMART" id="SM00507">
    <property type="entry name" value="HNHc"/>
    <property type="match status" value="1"/>
</dbReference>
<feature type="compositionally biased region" description="Pro residues" evidence="1">
    <location>
        <begin position="504"/>
        <end position="514"/>
    </location>
</feature>
<dbReference type="RefSeq" id="WP_091947400.1">
    <property type="nucleotide sequence ID" value="NZ_FOEE01000014.1"/>
</dbReference>
<dbReference type="Gene3D" id="1.10.30.50">
    <property type="match status" value="1"/>
</dbReference>
<evidence type="ECO:0000313" key="4">
    <source>
        <dbReference type="Proteomes" id="UP000198960"/>
    </source>
</evidence>
<organism evidence="3 4">
    <name type="scientific">Trujillonella endophytica</name>
    <dbReference type="NCBI Taxonomy" id="673521"/>
    <lineage>
        <taxon>Bacteria</taxon>
        <taxon>Bacillati</taxon>
        <taxon>Actinomycetota</taxon>
        <taxon>Actinomycetes</taxon>
        <taxon>Geodermatophilales</taxon>
        <taxon>Geodermatophilaceae</taxon>
        <taxon>Trujillonella</taxon>
    </lineage>
</organism>
<dbReference type="Proteomes" id="UP000198960">
    <property type="component" value="Unassembled WGS sequence"/>
</dbReference>